<gene>
    <name evidence="3" type="ORF">H8R26_05160</name>
</gene>
<dbReference type="SUPFAM" id="SSF56954">
    <property type="entry name" value="Outer membrane efflux proteins (OEP)"/>
    <property type="match status" value="1"/>
</dbReference>
<dbReference type="RefSeq" id="WP_166133998.1">
    <property type="nucleotide sequence ID" value="NZ_JAAOBY010000002.1"/>
</dbReference>
<comment type="similarity">
    <text evidence="1 2">Belongs to the outer membrane factor (OMF) (TC 1.B.17) family.</text>
</comment>
<keyword evidence="2" id="KW-0812">Transmembrane</keyword>
<keyword evidence="4" id="KW-1185">Reference proteome</keyword>
<protein>
    <submittedName>
        <fullName evidence="3">TolC family protein</fullName>
    </submittedName>
</protein>
<dbReference type="PROSITE" id="PS51257">
    <property type="entry name" value="PROKAR_LIPOPROTEIN"/>
    <property type="match status" value="1"/>
</dbReference>
<dbReference type="EMBL" id="JACRUM010000002">
    <property type="protein sequence ID" value="MBC5862804.1"/>
    <property type="molecule type" value="Genomic_DNA"/>
</dbReference>
<keyword evidence="2" id="KW-0472">Membrane</keyword>
<comment type="subcellular location">
    <subcellularLocation>
        <location evidence="2">Cell membrane</location>
        <topology evidence="2">Lipid-anchor</topology>
    </subcellularLocation>
</comment>
<reference evidence="3 4" key="1">
    <citation type="submission" date="2020-08" db="EMBL/GenBank/DDBJ databases">
        <title>Description of novel Flavobacterium F-400 isolate.</title>
        <authorList>
            <person name="Saticioglu I."/>
            <person name="Duman M."/>
            <person name="Altun S."/>
        </authorList>
    </citation>
    <scope>NUCLEOTIDE SEQUENCE [LARGE SCALE GENOMIC DNA]</scope>
    <source>
        <strain evidence="3 4">F-400</strain>
    </source>
</reference>
<dbReference type="NCBIfam" id="TIGR01845">
    <property type="entry name" value="outer_NodT"/>
    <property type="match status" value="1"/>
</dbReference>
<keyword evidence="2" id="KW-0564">Palmitate</keyword>
<accession>A0ABR7JEC1</accession>
<organism evidence="3 4">
    <name type="scientific">Flavobacterium turcicum</name>
    <dbReference type="NCBI Taxonomy" id="2764718"/>
    <lineage>
        <taxon>Bacteria</taxon>
        <taxon>Pseudomonadati</taxon>
        <taxon>Bacteroidota</taxon>
        <taxon>Flavobacteriia</taxon>
        <taxon>Flavobacteriales</taxon>
        <taxon>Flavobacteriaceae</taxon>
        <taxon>Flavobacterium</taxon>
    </lineage>
</organism>
<dbReference type="InterPro" id="IPR003423">
    <property type="entry name" value="OMP_efflux"/>
</dbReference>
<keyword evidence="2" id="KW-0449">Lipoprotein</keyword>
<dbReference type="PANTHER" id="PTHR30203">
    <property type="entry name" value="OUTER MEMBRANE CATION EFFLUX PROTEIN"/>
    <property type="match status" value="1"/>
</dbReference>
<evidence type="ECO:0000313" key="4">
    <source>
        <dbReference type="Proteomes" id="UP000621670"/>
    </source>
</evidence>
<comment type="caution">
    <text evidence="3">The sequence shown here is derived from an EMBL/GenBank/DDBJ whole genome shotgun (WGS) entry which is preliminary data.</text>
</comment>
<name>A0ABR7JEC1_9FLAO</name>
<evidence type="ECO:0000313" key="3">
    <source>
        <dbReference type="EMBL" id="MBC5862804.1"/>
    </source>
</evidence>
<sequence length="473" mass="53028">MKLIKLSLFLTTTVLLISCSSNKISKPEIEIPSTFNVEKREFDKDTSILLSKLNYKEFYTDSVLVHLIDEALTKNNDLKIALLNIQSSTLEVKKSKLSMLPTVNSAVGIASINRPSDNSLNGITLNQFLGQKYIEDYSSNISISWEADFWGKLKNTKEEAITDLLKSEASTRIIRSHLISSVADGYFNLLYLDNQLEIINQNLKLAENTLKILKIQFEVGSINSLAVEQQEVFILEILKSIPLVKNQIIIQENQLLLLAGSTPSKINRISKLQDIVFLSKFSEGVPAQLLSNRPDIKVKEFELRKNWAKTNLAKINMYPAVNITAQGGINSFKSENWFNIPSSLFGLVTGSILQPIFNGKKLKTKYEQQKVATLQAEISFKQSFLFATVEVTNLLNTLESIKEQEMIAQKQVEKANILVTNSLKLYSLSETTYLEVISAQSNKLKVEIELAIIHKQKFVAIGLLYKALGGGAN</sequence>
<dbReference type="Proteomes" id="UP000621670">
    <property type="component" value="Unassembled WGS sequence"/>
</dbReference>
<dbReference type="Pfam" id="PF02321">
    <property type="entry name" value="OEP"/>
    <property type="match status" value="2"/>
</dbReference>
<evidence type="ECO:0000256" key="1">
    <source>
        <dbReference type="ARBA" id="ARBA00007613"/>
    </source>
</evidence>
<dbReference type="InterPro" id="IPR010131">
    <property type="entry name" value="MdtP/NodT-like"/>
</dbReference>
<dbReference type="Gene3D" id="1.20.1600.10">
    <property type="entry name" value="Outer membrane efflux proteins (OEP)"/>
    <property type="match status" value="1"/>
</dbReference>
<dbReference type="PANTHER" id="PTHR30203:SF30">
    <property type="entry name" value="OUTER MEMBRANE PROTEIN-RELATED"/>
    <property type="match status" value="1"/>
</dbReference>
<keyword evidence="2" id="KW-1134">Transmembrane beta strand</keyword>
<dbReference type="Gene3D" id="2.20.200.10">
    <property type="entry name" value="Outer membrane efflux proteins (OEP)"/>
    <property type="match status" value="1"/>
</dbReference>
<proteinExistence type="inferred from homology"/>
<evidence type="ECO:0000256" key="2">
    <source>
        <dbReference type="RuleBase" id="RU362097"/>
    </source>
</evidence>